<evidence type="ECO:0000256" key="7">
    <source>
        <dbReference type="RuleBase" id="RU361277"/>
    </source>
</evidence>
<dbReference type="PANTHER" id="PTHR43161:SF23">
    <property type="entry name" value="(R,R)-BUTANEDIOL DEHYDROGENASE-RELATED"/>
    <property type="match status" value="1"/>
</dbReference>
<dbReference type="GO" id="GO:0016616">
    <property type="term" value="F:oxidoreductase activity, acting on the CH-OH group of donors, NAD or NADP as acceptor"/>
    <property type="evidence" value="ECO:0007669"/>
    <property type="project" value="UniProtKB-ARBA"/>
</dbReference>
<dbReference type="Pfam" id="PF08240">
    <property type="entry name" value="ADH_N"/>
    <property type="match status" value="1"/>
</dbReference>
<dbReference type="FunFam" id="3.40.50.720:FF:000068">
    <property type="entry name" value="Sorbitol dehydrogenase"/>
    <property type="match status" value="1"/>
</dbReference>
<keyword evidence="4 7" id="KW-0862">Zinc</keyword>
<dbReference type="CDD" id="cd08233">
    <property type="entry name" value="butanediol_DH_like"/>
    <property type="match status" value="1"/>
</dbReference>
<comment type="caution">
    <text evidence="9">The sequence shown here is derived from an EMBL/GenBank/DDBJ whole genome shotgun (WGS) entry which is preliminary data.</text>
</comment>
<dbReference type="GO" id="GO:0008270">
    <property type="term" value="F:zinc ion binding"/>
    <property type="evidence" value="ECO:0007669"/>
    <property type="project" value="InterPro"/>
</dbReference>
<evidence type="ECO:0000256" key="3">
    <source>
        <dbReference type="ARBA" id="ARBA00022723"/>
    </source>
</evidence>
<comment type="cofactor">
    <cofactor evidence="1 7">
        <name>Zn(2+)</name>
        <dbReference type="ChEBI" id="CHEBI:29105"/>
    </cofactor>
</comment>
<dbReference type="Proteomes" id="UP000823934">
    <property type="component" value="Unassembled WGS sequence"/>
</dbReference>
<dbReference type="SUPFAM" id="SSF50129">
    <property type="entry name" value="GroES-like"/>
    <property type="match status" value="1"/>
</dbReference>
<reference evidence="9" key="2">
    <citation type="submission" date="2021-04" db="EMBL/GenBank/DDBJ databases">
        <authorList>
            <person name="Gilroy R."/>
        </authorList>
    </citation>
    <scope>NUCLEOTIDE SEQUENCE</scope>
    <source>
        <strain evidence="9">CHK160-9182</strain>
    </source>
</reference>
<dbReference type="InterPro" id="IPR036291">
    <property type="entry name" value="NAD(P)-bd_dom_sf"/>
</dbReference>
<dbReference type="AlphaFoldDB" id="A0A9D1Q5R6"/>
<dbReference type="EMBL" id="DXHP01000112">
    <property type="protein sequence ID" value="HIW06666.1"/>
    <property type="molecule type" value="Genomic_DNA"/>
</dbReference>
<gene>
    <name evidence="9" type="ORF">H9889_05005</name>
</gene>
<dbReference type="InterPro" id="IPR002328">
    <property type="entry name" value="ADH_Zn_CS"/>
</dbReference>
<sequence>MKAAVWHGREDIRVVERELKPLKDHEITIRVAWAGICGSDLHEYAEGPVFIPTEKEDLLAGGVAPLIMGHEFSGIVEAVGSEVTDYKVGDRVSVNPTLTHGNRSEYDDIYDGFSFIGLHCDGGFADFVNVPESAVYALPEGLSLETAALIEPTAVAVQAVKESGMRFGDTVAVFGAGPIGLVTIAAAKAAGATKVIALDLSESRLEMAKAIGATHVINSGKEDPVAAIRKIVPRGTDVTFEVAGVQQTVEQSINATKARGMVVIVSIFANPITWHPMQLINTGVKLTSSIAYSPSSFRETIALMGSGQLDVTSIITKKITLDEIVTEGFETLVNDKSQAKILVTLSGEM</sequence>
<dbReference type="PROSITE" id="PS00059">
    <property type="entry name" value="ADH_ZINC"/>
    <property type="match status" value="1"/>
</dbReference>
<dbReference type="Gene3D" id="3.90.180.10">
    <property type="entry name" value="Medium-chain alcohol dehydrogenases, catalytic domain"/>
    <property type="match status" value="1"/>
</dbReference>
<keyword evidence="5" id="KW-0560">Oxidoreductase</keyword>
<dbReference type="SUPFAM" id="SSF51735">
    <property type="entry name" value="NAD(P)-binding Rossmann-fold domains"/>
    <property type="match status" value="1"/>
</dbReference>
<evidence type="ECO:0000256" key="4">
    <source>
        <dbReference type="ARBA" id="ARBA00022833"/>
    </source>
</evidence>
<evidence type="ECO:0000256" key="6">
    <source>
        <dbReference type="ARBA" id="ARBA00023027"/>
    </source>
</evidence>
<evidence type="ECO:0000256" key="5">
    <source>
        <dbReference type="ARBA" id="ARBA00023002"/>
    </source>
</evidence>
<dbReference type="InterPro" id="IPR013154">
    <property type="entry name" value="ADH-like_N"/>
</dbReference>
<dbReference type="InterPro" id="IPR011032">
    <property type="entry name" value="GroES-like_sf"/>
</dbReference>
<evidence type="ECO:0000259" key="8">
    <source>
        <dbReference type="SMART" id="SM00829"/>
    </source>
</evidence>
<organism evidence="9 10">
    <name type="scientific">Candidatus Ignatzschineria merdigallinarum</name>
    <dbReference type="NCBI Taxonomy" id="2838621"/>
    <lineage>
        <taxon>Bacteria</taxon>
        <taxon>Pseudomonadati</taxon>
        <taxon>Pseudomonadota</taxon>
        <taxon>Gammaproteobacteria</taxon>
        <taxon>Cardiobacteriales</taxon>
        <taxon>Ignatzschineriaceae</taxon>
        <taxon>Ignatzschineria</taxon>
    </lineage>
</organism>
<dbReference type="PANTHER" id="PTHR43161">
    <property type="entry name" value="SORBITOL DEHYDROGENASE"/>
    <property type="match status" value="1"/>
</dbReference>
<evidence type="ECO:0000313" key="9">
    <source>
        <dbReference type="EMBL" id="HIW06666.1"/>
    </source>
</evidence>
<dbReference type="Pfam" id="PF00107">
    <property type="entry name" value="ADH_zinc_N"/>
    <property type="match status" value="1"/>
</dbReference>
<name>A0A9D1Q5R6_9GAMM</name>
<reference evidence="9" key="1">
    <citation type="journal article" date="2021" name="PeerJ">
        <title>Extensive microbial diversity within the chicken gut microbiome revealed by metagenomics and culture.</title>
        <authorList>
            <person name="Gilroy R."/>
            <person name="Ravi A."/>
            <person name="Getino M."/>
            <person name="Pursley I."/>
            <person name="Horton D.L."/>
            <person name="Alikhan N.F."/>
            <person name="Baker D."/>
            <person name="Gharbi K."/>
            <person name="Hall N."/>
            <person name="Watson M."/>
            <person name="Adriaenssens E.M."/>
            <person name="Foster-Nyarko E."/>
            <person name="Jarju S."/>
            <person name="Secka A."/>
            <person name="Antonio M."/>
            <person name="Oren A."/>
            <person name="Chaudhuri R.R."/>
            <person name="La Ragione R."/>
            <person name="Hildebrand F."/>
            <person name="Pallen M.J."/>
        </authorList>
    </citation>
    <scope>NUCLEOTIDE SEQUENCE</scope>
    <source>
        <strain evidence="9">CHK160-9182</strain>
    </source>
</reference>
<dbReference type="InterPro" id="IPR020843">
    <property type="entry name" value="ER"/>
</dbReference>
<evidence type="ECO:0000313" key="10">
    <source>
        <dbReference type="Proteomes" id="UP000823934"/>
    </source>
</evidence>
<dbReference type="Gene3D" id="3.40.50.720">
    <property type="entry name" value="NAD(P)-binding Rossmann-like Domain"/>
    <property type="match status" value="1"/>
</dbReference>
<protein>
    <submittedName>
        <fullName evidence="9">2,3-butanediol dehydrogenase</fullName>
    </submittedName>
</protein>
<evidence type="ECO:0000256" key="1">
    <source>
        <dbReference type="ARBA" id="ARBA00001947"/>
    </source>
</evidence>
<keyword evidence="3 7" id="KW-0479">Metal-binding</keyword>
<accession>A0A9D1Q5R6</accession>
<feature type="domain" description="Enoyl reductase (ER)" evidence="8">
    <location>
        <begin position="8"/>
        <end position="343"/>
    </location>
</feature>
<comment type="similarity">
    <text evidence="2 7">Belongs to the zinc-containing alcohol dehydrogenase family.</text>
</comment>
<dbReference type="SMART" id="SM00829">
    <property type="entry name" value="PKS_ER"/>
    <property type="match status" value="1"/>
</dbReference>
<keyword evidence="6" id="KW-0520">NAD</keyword>
<dbReference type="InterPro" id="IPR013149">
    <property type="entry name" value="ADH-like_C"/>
</dbReference>
<proteinExistence type="inferred from homology"/>
<evidence type="ECO:0000256" key="2">
    <source>
        <dbReference type="ARBA" id="ARBA00008072"/>
    </source>
</evidence>